<sequence length="484" mass="52951">MVELERLGRRRIVATLLLAAIVAVLWARSEPLGTGPGFRIDPIDPAHSVPRLIGQASEVSGVTTGFGVMADSVSTEGHGYALLGAAEPQELSSFGLVGGDDTVQRRPDEVLAELAARAEAGDPDGCGAMAQATETLPIVERRDRAGRFCGLYLDNLGHDSRVRGFAGPLRIGVYFDADGQVRQLVHLESRETPSYLRRVATAGFYERARAVELAPELQRIDAVSGATLTSQALARALDELVASAGPALDAYLERSAQGFALEAPLSERWKWQLALIVALFALVWQRRWRLDRFGLTLLGVGSLLTLGFLFNLSFTYLNLLHPLLGVSVSALVACYGVLVLLGAIWDDNTYCRHLCPFGQAQRLVARLDRGSRWRHWPLGNRLMSRLRLVLALVLIGGVAYGVERWSGFELFPELFGLDIGSIWFLVALFLVLRLSAWVPMVWCRLLCPTGAVLDLVARAVRPASRRTSVRVAEPQPPLRTLKTS</sequence>
<reference evidence="4" key="1">
    <citation type="journal article" date="2019" name="Int. J. Syst. Evol. Microbiol.">
        <title>The Global Catalogue of Microorganisms (GCM) 10K type strain sequencing project: providing services to taxonomists for standard genome sequencing and annotation.</title>
        <authorList>
            <consortium name="The Broad Institute Genomics Platform"/>
            <consortium name="The Broad Institute Genome Sequencing Center for Infectious Disease"/>
            <person name="Wu L."/>
            <person name="Ma J."/>
        </authorList>
    </citation>
    <scope>NUCLEOTIDE SEQUENCE [LARGE SCALE GENOMIC DNA]</scope>
    <source>
        <strain evidence="4">KACC 12597</strain>
    </source>
</reference>
<keyword evidence="4" id="KW-1185">Reference proteome</keyword>
<feature type="transmembrane region" description="Helical" evidence="1">
    <location>
        <begin position="414"/>
        <end position="432"/>
    </location>
</feature>
<dbReference type="Proteomes" id="UP001597337">
    <property type="component" value="Unassembled WGS sequence"/>
</dbReference>
<keyword evidence="1" id="KW-0472">Membrane</keyword>
<accession>A0ABW4Y8T1</accession>
<evidence type="ECO:0000259" key="2">
    <source>
        <dbReference type="SMART" id="SM00900"/>
    </source>
</evidence>
<protein>
    <submittedName>
        <fullName evidence="3">FMN-binding protein</fullName>
    </submittedName>
</protein>
<feature type="transmembrane region" description="Helical" evidence="1">
    <location>
        <begin position="297"/>
        <end position="317"/>
    </location>
</feature>
<organism evidence="3 4">
    <name type="scientific">Thiorhodococcus fuscus</name>
    <dbReference type="NCBI Taxonomy" id="527200"/>
    <lineage>
        <taxon>Bacteria</taxon>
        <taxon>Pseudomonadati</taxon>
        <taxon>Pseudomonadota</taxon>
        <taxon>Gammaproteobacteria</taxon>
        <taxon>Chromatiales</taxon>
        <taxon>Chromatiaceae</taxon>
        <taxon>Thiorhodococcus</taxon>
    </lineage>
</organism>
<dbReference type="InterPro" id="IPR007329">
    <property type="entry name" value="FMN-bd"/>
</dbReference>
<feature type="transmembrane region" description="Helical" evidence="1">
    <location>
        <begin position="269"/>
        <end position="285"/>
    </location>
</feature>
<evidence type="ECO:0000313" key="3">
    <source>
        <dbReference type="EMBL" id="MFD2112000.1"/>
    </source>
</evidence>
<evidence type="ECO:0000313" key="4">
    <source>
        <dbReference type="Proteomes" id="UP001597337"/>
    </source>
</evidence>
<dbReference type="Pfam" id="PF04205">
    <property type="entry name" value="FMN_bind"/>
    <property type="match status" value="1"/>
</dbReference>
<keyword evidence="1" id="KW-1133">Transmembrane helix</keyword>
<dbReference type="SMART" id="SM00900">
    <property type="entry name" value="FMN_bind"/>
    <property type="match status" value="1"/>
</dbReference>
<dbReference type="Pfam" id="PF12801">
    <property type="entry name" value="Fer4_5"/>
    <property type="match status" value="2"/>
</dbReference>
<gene>
    <name evidence="3" type="ORF">ACFSJC_09135</name>
</gene>
<proteinExistence type="predicted"/>
<comment type="caution">
    <text evidence="3">The sequence shown here is derived from an EMBL/GenBank/DDBJ whole genome shotgun (WGS) entry which is preliminary data.</text>
</comment>
<dbReference type="InterPro" id="IPR017896">
    <property type="entry name" value="4Fe4S_Fe-S-bd"/>
</dbReference>
<dbReference type="RefSeq" id="WP_386025892.1">
    <property type="nucleotide sequence ID" value="NZ_JBHUHX010000016.1"/>
</dbReference>
<keyword evidence="1" id="KW-0812">Transmembrane</keyword>
<name>A0ABW4Y8T1_9GAMM</name>
<dbReference type="EMBL" id="JBHUHX010000016">
    <property type="protein sequence ID" value="MFD2112000.1"/>
    <property type="molecule type" value="Genomic_DNA"/>
</dbReference>
<feature type="transmembrane region" description="Helical" evidence="1">
    <location>
        <begin position="323"/>
        <end position="345"/>
    </location>
</feature>
<evidence type="ECO:0000256" key="1">
    <source>
        <dbReference type="SAM" id="Phobius"/>
    </source>
</evidence>
<feature type="transmembrane region" description="Helical" evidence="1">
    <location>
        <begin position="382"/>
        <end position="402"/>
    </location>
</feature>
<feature type="domain" description="FMN-binding" evidence="2">
    <location>
        <begin position="164"/>
        <end position="244"/>
    </location>
</feature>